<protein>
    <submittedName>
        <fullName evidence="2">Uncharacterized protein</fullName>
    </submittedName>
</protein>
<sequence length="95" mass="10627">MTQVIVEVRSEEHGNIAVNLEPFTREIGDDERDIIKQLLEEALQKVSRAYQLNLPGPSPEDNLVKVTLIHPDGHEQEAFAPPGGHIKLDLREPSP</sequence>
<name>A0A6G9CSC7_RHOER</name>
<feature type="compositionally biased region" description="Basic and acidic residues" evidence="1">
    <location>
        <begin position="86"/>
        <end position="95"/>
    </location>
</feature>
<organism evidence="2 3">
    <name type="scientific">Rhodococcus erythropolis</name>
    <name type="common">Arthrobacter picolinophilus</name>
    <dbReference type="NCBI Taxonomy" id="1833"/>
    <lineage>
        <taxon>Bacteria</taxon>
        <taxon>Bacillati</taxon>
        <taxon>Actinomycetota</taxon>
        <taxon>Actinomycetes</taxon>
        <taxon>Mycobacteriales</taxon>
        <taxon>Nocardiaceae</taxon>
        <taxon>Rhodococcus</taxon>
        <taxon>Rhodococcus erythropolis group</taxon>
    </lineage>
</organism>
<evidence type="ECO:0000313" key="3">
    <source>
        <dbReference type="Proteomes" id="UP000502345"/>
    </source>
</evidence>
<feature type="region of interest" description="Disordered" evidence="1">
    <location>
        <begin position="74"/>
        <end position="95"/>
    </location>
</feature>
<evidence type="ECO:0000256" key="1">
    <source>
        <dbReference type="SAM" id="MobiDB-lite"/>
    </source>
</evidence>
<dbReference type="Proteomes" id="UP000502345">
    <property type="component" value="Chromosome"/>
</dbReference>
<accession>A0A6G9CSC7</accession>
<gene>
    <name evidence="2" type="ORF">G9444_2508</name>
</gene>
<reference evidence="2 3" key="1">
    <citation type="submission" date="2020-03" db="EMBL/GenBank/DDBJ databases">
        <title>Screen low temperature-resistant strains for efficient degradation of petroleum hydrocarbons under the low temperature.</title>
        <authorList>
            <person name="Wang Y."/>
            <person name="Chen J."/>
        </authorList>
    </citation>
    <scope>NUCLEOTIDE SEQUENCE [LARGE SCALE GENOMIC DNA]</scope>
    <source>
        <strain evidence="2 3">KB1</strain>
    </source>
</reference>
<evidence type="ECO:0000313" key="2">
    <source>
        <dbReference type="EMBL" id="QIP39752.1"/>
    </source>
</evidence>
<dbReference type="RefSeq" id="WP_166502122.1">
    <property type="nucleotide sequence ID" value="NZ_CP050124.1"/>
</dbReference>
<dbReference type="AlphaFoldDB" id="A0A6G9CSC7"/>
<dbReference type="EMBL" id="CP050124">
    <property type="protein sequence ID" value="QIP39752.1"/>
    <property type="molecule type" value="Genomic_DNA"/>
</dbReference>
<proteinExistence type="predicted"/>